<evidence type="ECO:0000313" key="4">
    <source>
        <dbReference type="Proteomes" id="UP000708208"/>
    </source>
</evidence>
<name>A0A8J2NUV6_9HEXA</name>
<feature type="chain" id="PRO_5035217165" description="Secreted protein" evidence="2">
    <location>
        <begin position="24"/>
        <end position="117"/>
    </location>
</feature>
<keyword evidence="4" id="KW-1185">Reference proteome</keyword>
<sequence>MAKIIFIYYVCPCILLFLAQVAARPPPVPDDEKNSEQELERYEKDNGQQRELDRHKLPIWSSTATEATDDLTVIYELQEQGIFRDVERRNLKKYHVRPNVFQRFIDKAKVSNGEIVE</sequence>
<gene>
    <name evidence="3" type="ORF">AFUS01_LOCUS4746</name>
</gene>
<dbReference type="EMBL" id="CAJVCH010029859">
    <property type="protein sequence ID" value="CAG7707873.1"/>
    <property type="molecule type" value="Genomic_DNA"/>
</dbReference>
<feature type="signal peptide" evidence="2">
    <location>
        <begin position="1"/>
        <end position="23"/>
    </location>
</feature>
<dbReference type="AlphaFoldDB" id="A0A8J2NUV6"/>
<accession>A0A8J2NUV6</accession>
<protein>
    <recommendedName>
        <fullName evidence="5">Secreted protein</fullName>
    </recommendedName>
</protein>
<keyword evidence="2" id="KW-0732">Signal</keyword>
<evidence type="ECO:0000256" key="1">
    <source>
        <dbReference type="SAM" id="MobiDB-lite"/>
    </source>
</evidence>
<evidence type="ECO:0008006" key="5">
    <source>
        <dbReference type="Google" id="ProtNLM"/>
    </source>
</evidence>
<feature type="region of interest" description="Disordered" evidence="1">
    <location>
        <begin position="24"/>
        <end position="54"/>
    </location>
</feature>
<evidence type="ECO:0000256" key="2">
    <source>
        <dbReference type="SAM" id="SignalP"/>
    </source>
</evidence>
<reference evidence="3" key="1">
    <citation type="submission" date="2021-06" db="EMBL/GenBank/DDBJ databases">
        <authorList>
            <person name="Hodson N. C."/>
            <person name="Mongue J. A."/>
            <person name="Jaron S. K."/>
        </authorList>
    </citation>
    <scope>NUCLEOTIDE SEQUENCE</scope>
</reference>
<evidence type="ECO:0000313" key="3">
    <source>
        <dbReference type="EMBL" id="CAG7707873.1"/>
    </source>
</evidence>
<comment type="caution">
    <text evidence="3">The sequence shown here is derived from an EMBL/GenBank/DDBJ whole genome shotgun (WGS) entry which is preliminary data.</text>
</comment>
<feature type="compositionally biased region" description="Basic and acidic residues" evidence="1">
    <location>
        <begin position="30"/>
        <end position="54"/>
    </location>
</feature>
<dbReference type="Proteomes" id="UP000708208">
    <property type="component" value="Unassembled WGS sequence"/>
</dbReference>
<proteinExistence type="predicted"/>
<organism evidence="3 4">
    <name type="scientific">Allacma fusca</name>
    <dbReference type="NCBI Taxonomy" id="39272"/>
    <lineage>
        <taxon>Eukaryota</taxon>
        <taxon>Metazoa</taxon>
        <taxon>Ecdysozoa</taxon>
        <taxon>Arthropoda</taxon>
        <taxon>Hexapoda</taxon>
        <taxon>Collembola</taxon>
        <taxon>Symphypleona</taxon>
        <taxon>Sminthuridae</taxon>
        <taxon>Allacma</taxon>
    </lineage>
</organism>